<keyword evidence="3" id="KW-1185">Reference proteome</keyword>
<name>A0A836BV16_9CHLO</name>
<dbReference type="Proteomes" id="UP000612055">
    <property type="component" value="Unassembled WGS sequence"/>
</dbReference>
<proteinExistence type="predicted"/>
<reference evidence="2" key="1">
    <citation type="journal article" date="2020" name="bioRxiv">
        <title>Comparative genomics of Chlamydomonas.</title>
        <authorList>
            <person name="Craig R.J."/>
            <person name="Hasan A.R."/>
            <person name="Ness R.W."/>
            <person name="Keightley P.D."/>
        </authorList>
    </citation>
    <scope>NUCLEOTIDE SEQUENCE</scope>
    <source>
        <strain evidence="2">CCAP 11/70</strain>
    </source>
</reference>
<dbReference type="OrthoDB" id="530432at2759"/>
<dbReference type="EMBL" id="JAEHOE010000082">
    <property type="protein sequence ID" value="KAG2488529.1"/>
    <property type="molecule type" value="Genomic_DNA"/>
</dbReference>
<comment type="caution">
    <text evidence="2">The sequence shown here is derived from an EMBL/GenBank/DDBJ whole genome shotgun (WGS) entry which is preliminary data.</text>
</comment>
<dbReference type="AlphaFoldDB" id="A0A836BV16"/>
<feature type="compositionally biased region" description="Polar residues" evidence="1">
    <location>
        <begin position="105"/>
        <end position="117"/>
    </location>
</feature>
<evidence type="ECO:0000313" key="2">
    <source>
        <dbReference type="EMBL" id="KAG2488529.1"/>
    </source>
</evidence>
<protein>
    <submittedName>
        <fullName evidence="2">Uncharacterized protein</fullName>
    </submittedName>
</protein>
<gene>
    <name evidence="2" type="ORF">HYH03_012849</name>
</gene>
<sequence length="140" mass="15357">MLEPLLAAARAERYVKAQRQHVSRRLAVASGAGGCCLIWVSSAFKTLVRSQPARHVVTAVLPVLAYLGASLTDSETLTDAFWALSYIAENRAAEARSRPVRQAGTGPTRTWPPSSSRACTTSVRHWSRIWLPRRLSGWNG</sequence>
<accession>A0A836BV16</accession>
<organism evidence="2 3">
    <name type="scientific">Edaphochlamys debaryana</name>
    <dbReference type="NCBI Taxonomy" id="47281"/>
    <lineage>
        <taxon>Eukaryota</taxon>
        <taxon>Viridiplantae</taxon>
        <taxon>Chlorophyta</taxon>
        <taxon>core chlorophytes</taxon>
        <taxon>Chlorophyceae</taxon>
        <taxon>CS clade</taxon>
        <taxon>Chlamydomonadales</taxon>
        <taxon>Chlamydomonadales incertae sedis</taxon>
        <taxon>Edaphochlamys</taxon>
    </lineage>
</organism>
<feature type="region of interest" description="Disordered" evidence="1">
    <location>
        <begin position="97"/>
        <end position="117"/>
    </location>
</feature>
<evidence type="ECO:0000256" key="1">
    <source>
        <dbReference type="SAM" id="MobiDB-lite"/>
    </source>
</evidence>
<evidence type="ECO:0000313" key="3">
    <source>
        <dbReference type="Proteomes" id="UP000612055"/>
    </source>
</evidence>